<reference evidence="5 6" key="1">
    <citation type="submission" date="2024-04" db="EMBL/GenBank/DDBJ databases">
        <authorList>
            <person name="Rising A."/>
            <person name="Reimegard J."/>
            <person name="Sonavane S."/>
            <person name="Akerstrom W."/>
            <person name="Nylinder S."/>
            <person name="Hedman E."/>
            <person name="Kallberg Y."/>
        </authorList>
    </citation>
    <scope>NUCLEOTIDE SEQUENCE [LARGE SCALE GENOMIC DNA]</scope>
</reference>
<feature type="coiled-coil region" evidence="2">
    <location>
        <begin position="221"/>
        <end position="262"/>
    </location>
</feature>
<dbReference type="InterPro" id="IPR051002">
    <property type="entry name" value="UBA_autophagy_assoc_protein"/>
</dbReference>
<feature type="compositionally biased region" description="Basic and acidic residues" evidence="3">
    <location>
        <begin position="169"/>
        <end position="181"/>
    </location>
</feature>
<evidence type="ECO:0000313" key="5">
    <source>
        <dbReference type="EMBL" id="CAL1281934.1"/>
    </source>
</evidence>
<dbReference type="Gene3D" id="2.60.40.2840">
    <property type="match status" value="1"/>
</dbReference>
<dbReference type="AlphaFoldDB" id="A0AAV2AD26"/>
<feature type="compositionally biased region" description="Basic and acidic residues" evidence="3">
    <location>
        <begin position="455"/>
        <end position="465"/>
    </location>
</feature>
<feature type="region of interest" description="Disordered" evidence="3">
    <location>
        <begin position="864"/>
        <end position="893"/>
    </location>
</feature>
<feature type="region of interest" description="Disordered" evidence="3">
    <location>
        <begin position="169"/>
        <end position="190"/>
    </location>
</feature>
<evidence type="ECO:0000313" key="6">
    <source>
        <dbReference type="Proteomes" id="UP001497382"/>
    </source>
</evidence>
<feature type="compositionally biased region" description="Polar residues" evidence="3">
    <location>
        <begin position="874"/>
        <end position="884"/>
    </location>
</feature>
<feature type="coiled-coil region" evidence="2">
    <location>
        <begin position="298"/>
        <end position="325"/>
    </location>
</feature>
<sequence length="999" mass="112992">MAASDKSVVVSSTTDFSSDSTVSDDWQELTKSDYAKVIFSDLLCNAASGTVECKFQITDNVHEDPSDYVGLFRIGYEDLSQCLVSKMLSQTKCEDDGKLQRCVFTSNELPCLSDGFYQFLYVTRDQEVCGASMPFQIKMSPPPSKESSVNSSASEAMDGGFLLVSNETERKVKEEPNEQREASVQQSTLSEQKKEEIAAWVSQNPDYYSLIEQIREHTFTIDALQQSKDLAMREVAELYEVLNRKNAAMAEMRKSLSLYEEKVKLHDVLQKEKDGELSLWISKCRLQELTLKERLSFEDQQRTEIINLKKELEEMKEMQKAKKCNQVTAEAGTHSMDCLIQKAQDFVHIVSDAIKSLDYTNDNEVEKFYQLKIQLLIILRKMTKATDIANTCERRCLGNTNPSVVEGSSPVVCTLCSLANQDPVEASAANTSTPETQETDIPTSSVQTPSLPGSSEKEPANDDRAKEVVQRSSFNKAFESVFLEHQIIDLPRLDVINEDTAKTLQTDKPLDAEDITAINRLTERIIKRGFNLFEAIELLDDSASDSGSDVSEISECTSYMKKDMLCVSRVMDALSSYLSNQTSLDHLIVVEKEEDKSLIHRNKWDELLQKCALHYQIELLLEHIEKQKEGIKKVSEKICDLLTNCMLLKDEVGESKADCEKLQSVIDKKDSHISSLKRELDFKTTLLSHFHKKNEELEGRVRKRELLERTVKDYRARLEEAADLYKKQYTENARLSKKVEKYKCLISKTKSSKGESTLISSGSSRTSSSFEVVKEDSVRNINDSDTGEHMFEKASLVSKEKNQHPSTVDHFSAQSFLDVLNGEASVSGEPRCNTPTEEHLLEDKEIQVQINPNIPERCLATPAAAFDDVPPSNPEVQSGESNTRTIDDEPNTETAECQSNLTTTHFSDFASYEEFQEVIKESFANVTRPTTWRNSQECSISCYICNEIFCLGPETPVDLMNHLENEHSTKTCPVCGQLFEDAIPPRYFQIHVEQHFETQ</sequence>
<dbReference type="InterPro" id="IPR041611">
    <property type="entry name" value="SKICH"/>
</dbReference>
<keyword evidence="1 2" id="KW-0175">Coiled coil</keyword>
<dbReference type="PANTHER" id="PTHR31915">
    <property type="entry name" value="SKICH DOMAIN-CONTAINING PROTEIN"/>
    <property type="match status" value="1"/>
</dbReference>
<evidence type="ECO:0000256" key="1">
    <source>
        <dbReference type="ARBA" id="ARBA00023054"/>
    </source>
</evidence>
<feature type="domain" description="SKICH" evidence="4">
    <location>
        <begin position="47"/>
        <end position="137"/>
    </location>
</feature>
<name>A0AAV2AD26_9ARAC</name>
<keyword evidence="6" id="KW-1185">Reference proteome</keyword>
<comment type="caution">
    <text evidence="5">The sequence shown here is derived from an EMBL/GenBank/DDBJ whole genome shotgun (WGS) entry which is preliminary data.</text>
</comment>
<proteinExistence type="predicted"/>
<dbReference type="EMBL" id="CAXIEN010000150">
    <property type="protein sequence ID" value="CAL1281934.1"/>
    <property type="molecule type" value="Genomic_DNA"/>
</dbReference>
<evidence type="ECO:0000256" key="2">
    <source>
        <dbReference type="SAM" id="Coils"/>
    </source>
</evidence>
<protein>
    <recommendedName>
        <fullName evidence="4">SKICH domain-containing protein</fullName>
    </recommendedName>
</protein>
<organism evidence="5 6">
    <name type="scientific">Larinioides sclopetarius</name>
    <dbReference type="NCBI Taxonomy" id="280406"/>
    <lineage>
        <taxon>Eukaryota</taxon>
        <taxon>Metazoa</taxon>
        <taxon>Ecdysozoa</taxon>
        <taxon>Arthropoda</taxon>
        <taxon>Chelicerata</taxon>
        <taxon>Arachnida</taxon>
        <taxon>Araneae</taxon>
        <taxon>Araneomorphae</taxon>
        <taxon>Entelegynae</taxon>
        <taxon>Araneoidea</taxon>
        <taxon>Araneidae</taxon>
        <taxon>Larinioides</taxon>
    </lineage>
</organism>
<feature type="region of interest" description="Disordered" evidence="3">
    <location>
        <begin position="427"/>
        <end position="465"/>
    </location>
</feature>
<dbReference type="Gene3D" id="6.20.250.40">
    <property type="match status" value="1"/>
</dbReference>
<dbReference type="Proteomes" id="UP001497382">
    <property type="component" value="Unassembled WGS sequence"/>
</dbReference>
<feature type="compositionally biased region" description="Polar residues" evidence="3">
    <location>
        <begin position="428"/>
        <end position="453"/>
    </location>
</feature>
<accession>A0AAV2AD26</accession>
<evidence type="ECO:0000259" key="4">
    <source>
        <dbReference type="Pfam" id="PF17751"/>
    </source>
</evidence>
<dbReference type="PANTHER" id="PTHR31915:SF6">
    <property type="entry name" value="SKICH DOMAIN-CONTAINING PROTEIN"/>
    <property type="match status" value="1"/>
</dbReference>
<gene>
    <name evidence="5" type="ORF">LARSCL_LOCUS11862</name>
</gene>
<evidence type="ECO:0000256" key="3">
    <source>
        <dbReference type="SAM" id="MobiDB-lite"/>
    </source>
</evidence>
<dbReference type="Pfam" id="PF17751">
    <property type="entry name" value="SKICH"/>
    <property type="match status" value="1"/>
</dbReference>